<keyword evidence="2" id="KW-1185">Reference proteome</keyword>
<dbReference type="Proteomes" id="UP000198287">
    <property type="component" value="Unassembled WGS sequence"/>
</dbReference>
<organism evidence="1 2">
    <name type="scientific">Folsomia candida</name>
    <name type="common">Springtail</name>
    <dbReference type="NCBI Taxonomy" id="158441"/>
    <lineage>
        <taxon>Eukaryota</taxon>
        <taxon>Metazoa</taxon>
        <taxon>Ecdysozoa</taxon>
        <taxon>Arthropoda</taxon>
        <taxon>Hexapoda</taxon>
        <taxon>Collembola</taxon>
        <taxon>Entomobryomorpha</taxon>
        <taxon>Isotomoidea</taxon>
        <taxon>Isotomidae</taxon>
        <taxon>Proisotominae</taxon>
        <taxon>Folsomia</taxon>
    </lineage>
</organism>
<dbReference type="EMBL" id="LNIX01000043">
    <property type="protein sequence ID" value="OXA38809.1"/>
    <property type="molecule type" value="Genomic_DNA"/>
</dbReference>
<proteinExistence type="predicted"/>
<dbReference type="AlphaFoldDB" id="A0A226D0R7"/>
<evidence type="ECO:0000313" key="2">
    <source>
        <dbReference type="Proteomes" id="UP000198287"/>
    </source>
</evidence>
<accession>A0A226D0R7</accession>
<name>A0A226D0R7_FOLCA</name>
<dbReference type="Pfam" id="PF06869">
    <property type="entry name" value="DUF1258"/>
    <property type="match status" value="1"/>
</dbReference>
<sequence length="381" mass="43666">MNTFKHTFTKIKRRQEISRKVSCSLFKKISSEHGKRRKMNDVFTDSSESEEGIIEERVYTSEHKEDSMHPELPKWDLSSVSGSEVSLEDFNFSDFNDDEGSKCPVADPIHPFSSISKEETVAAVVQLSLAHNLTKAATADIVKLIACHVPHGADYPSSFYRLKKEASLEQNWTKRHYFCVQCQEILDCYDRCQICNTIYTRKKLKKLGHYFIVMDLRKQFLTLLENSQIKGLIISSAHNLSLDTDYNSIKSGFDYMKLSKSPYDLTCTFNIDGVPVFNSSNSSLWPVQISINELPFRVRKKNILLAGIWFGQSKPNMKLFLPAVIDEMNSLSKVPLIWSSHEGIRIVNLSRHQKSSALADLLWLEHIGRHQNGEPGYFWSQ</sequence>
<dbReference type="OMA" id="QCIINEV"/>
<dbReference type="InterPro" id="IPR009667">
    <property type="entry name" value="DUF1258"/>
</dbReference>
<comment type="caution">
    <text evidence="1">The sequence shown here is derived from an EMBL/GenBank/DDBJ whole genome shotgun (WGS) entry which is preliminary data.</text>
</comment>
<protein>
    <submittedName>
        <fullName evidence="1">Uncharacterized protein</fullName>
    </submittedName>
</protein>
<evidence type="ECO:0000313" key="1">
    <source>
        <dbReference type="EMBL" id="OXA38809.1"/>
    </source>
</evidence>
<reference evidence="1 2" key="1">
    <citation type="submission" date="2015-12" db="EMBL/GenBank/DDBJ databases">
        <title>The genome of Folsomia candida.</title>
        <authorList>
            <person name="Faddeeva A."/>
            <person name="Derks M.F."/>
            <person name="Anvar Y."/>
            <person name="Smit S."/>
            <person name="Van Straalen N."/>
            <person name="Roelofs D."/>
        </authorList>
    </citation>
    <scope>NUCLEOTIDE SEQUENCE [LARGE SCALE GENOMIC DNA]</scope>
    <source>
        <strain evidence="1 2">VU population</strain>
        <tissue evidence="1">Whole body</tissue>
    </source>
</reference>
<gene>
    <name evidence="1" type="ORF">Fcan01_26393</name>
</gene>